<evidence type="ECO:0000256" key="5">
    <source>
        <dbReference type="ARBA" id="ARBA00022741"/>
    </source>
</evidence>
<protein>
    <recommendedName>
        <fullName evidence="9">ABC transmembrane type-1 domain-containing protein</fullName>
    </recommendedName>
</protein>
<keyword evidence="6" id="KW-0067">ATP-binding</keyword>
<evidence type="ECO:0000256" key="4">
    <source>
        <dbReference type="ARBA" id="ARBA00022737"/>
    </source>
</evidence>
<feature type="non-terminal residue" evidence="10">
    <location>
        <position position="1"/>
    </location>
</feature>
<reference evidence="10" key="1">
    <citation type="submission" date="2013-11" db="EMBL/GenBank/DDBJ databases">
        <title>The Genome Sequence of Phytophthora parasitica CJ02B3.</title>
        <authorList>
            <consortium name="The Broad Institute Genomics Platform"/>
            <person name="Russ C."/>
            <person name="Tyler B."/>
            <person name="Panabieres F."/>
            <person name="Shan W."/>
            <person name="Tripathy S."/>
            <person name="Grunwald N."/>
            <person name="Machado M."/>
            <person name="Johnson C.S."/>
            <person name="Arredondo F."/>
            <person name="Hong C."/>
            <person name="Coffey M."/>
            <person name="Young S.K."/>
            <person name="Zeng Q."/>
            <person name="Gargeya S."/>
            <person name="Fitzgerald M."/>
            <person name="Abouelleil A."/>
            <person name="Alvarado L."/>
            <person name="Chapman S.B."/>
            <person name="Gainer-Dewar J."/>
            <person name="Goldberg J."/>
            <person name="Griggs A."/>
            <person name="Gujja S."/>
            <person name="Hansen M."/>
            <person name="Howarth C."/>
            <person name="Imamovic A."/>
            <person name="Ireland A."/>
            <person name="Larimer J."/>
            <person name="McCowan C."/>
            <person name="Murphy C."/>
            <person name="Pearson M."/>
            <person name="Poon T.W."/>
            <person name="Priest M."/>
            <person name="Roberts A."/>
            <person name="Saif S."/>
            <person name="Shea T."/>
            <person name="Sykes S."/>
            <person name="Wortman J."/>
            <person name="Nusbaum C."/>
            <person name="Birren B."/>
        </authorList>
    </citation>
    <scope>NUCLEOTIDE SEQUENCE [LARGE SCALE GENOMIC DNA]</scope>
    <source>
        <strain evidence="10">CJ02B3</strain>
    </source>
</reference>
<keyword evidence="4" id="KW-0677">Repeat</keyword>
<dbReference type="Pfam" id="PF00664">
    <property type="entry name" value="ABC_membrane"/>
    <property type="match status" value="1"/>
</dbReference>
<evidence type="ECO:0000313" key="10">
    <source>
        <dbReference type="EMBL" id="ETK87209.1"/>
    </source>
</evidence>
<dbReference type="PANTHER" id="PTHR24223:SF443">
    <property type="entry name" value="MULTIDRUG-RESISTANCE LIKE PROTEIN 1, ISOFORM I"/>
    <property type="match status" value="1"/>
</dbReference>
<sequence>PISRYFDVTPVGRILNRFSNDLAQMDAVLPEGYQLLIQKVSMAVGTLVVSAFASYCH</sequence>
<evidence type="ECO:0000256" key="6">
    <source>
        <dbReference type="ARBA" id="ARBA00022840"/>
    </source>
</evidence>
<dbReference type="EMBL" id="KI686175">
    <property type="protein sequence ID" value="ETK87209.1"/>
    <property type="molecule type" value="Genomic_DNA"/>
</dbReference>
<comment type="subcellular location">
    <subcellularLocation>
        <location evidence="1">Endomembrane system</location>
        <topology evidence="1">Multi-pass membrane protein</topology>
    </subcellularLocation>
</comment>
<dbReference type="PANTHER" id="PTHR24223">
    <property type="entry name" value="ATP-BINDING CASSETTE SUB-FAMILY C"/>
    <property type="match status" value="1"/>
</dbReference>
<evidence type="ECO:0000256" key="2">
    <source>
        <dbReference type="ARBA" id="ARBA00022448"/>
    </source>
</evidence>
<dbReference type="Proteomes" id="UP000053236">
    <property type="component" value="Unassembled WGS sequence"/>
</dbReference>
<dbReference type="SUPFAM" id="SSF90123">
    <property type="entry name" value="ABC transporter transmembrane region"/>
    <property type="match status" value="1"/>
</dbReference>
<name>W2GWG4_PHYNI</name>
<evidence type="ECO:0000259" key="9">
    <source>
        <dbReference type="PROSITE" id="PS50929"/>
    </source>
</evidence>
<evidence type="ECO:0000256" key="3">
    <source>
        <dbReference type="ARBA" id="ARBA00022692"/>
    </source>
</evidence>
<evidence type="ECO:0000256" key="7">
    <source>
        <dbReference type="ARBA" id="ARBA00022989"/>
    </source>
</evidence>
<accession>W2GWG4</accession>
<dbReference type="Gene3D" id="1.20.1560.10">
    <property type="entry name" value="ABC transporter type 1, transmembrane domain"/>
    <property type="match status" value="1"/>
</dbReference>
<dbReference type="GO" id="GO:0140359">
    <property type="term" value="F:ABC-type transporter activity"/>
    <property type="evidence" value="ECO:0007669"/>
    <property type="project" value="InterPro"/>
</dbReference>
<evidence type="ECO:0000256" key="1">
    <source>
        <dbReference type="ARBA" id="ARBA00004127"/>
    </source>
</evidence>
<dbReference type="InterPro" id="IPR050173">
    <property type="entry name" value="ABC_transporter_C-like"/>
</dbReference>
<evidence type="ECO:0000256" key="8">
    <source>
        <dbReference type="ARBA" id="ARBA00023136"/>
    </source>
</evidence>
<keyword evidence="7" id="KW-1133">Transmembrane helix</keyword>
<keyword evidence="2" id="KW-0813">Transport</keyword>
<proteinExistence type="predicted"/>
<keyword evidence="8" id="KW-0472">Membrane</keyword>
<feature type="domain" description="ABC transmembrane type-1" evidence="9">
    <location>
        <begin position="4"/>
        <end position="54"/>
    </location>
</feature>
<dbReference type="GO" id="GO:0016020">
    <property type="term" value="C:membrane"/>
    <property type="evidence" value="ECO:0007669"/>
    <property type="project" value="InterPro"/>
</dbReference>
<dbReference type="AlphaFoldDB" id="W2GWG4"/>
<dbReference type="GO" id="GO:0005524">
    <property type="term" value="F:ATP binding"/>
    <property type="evidence" value="ECO:0007669"/>
    <property type="project" value="UniProtKB-KW"/>
</dbReference>
<dbReference type="InterPro" id="IPR011527">
    <property type="entry name" value="ABC1_TM_dom"/>
</dbReference>
<dbReference type="PROSITE" id="PS50929">
    <property type="entry name" value="ABC_TM1F"/>
    <property type="match status" value="1"/>
</dbReference>
<keyword evidence="3" id="KW-0812">Transmembrane</keyword>
<dbReference type="GO" id="GO:0012505">
    <property type="term" value="C:endomembrane system"/>
    <property type="evidence" value="ECO:0007669"/>
    <property type="project" value="UniProtKB-SubCell"/>
</dbReference>
<gene>
    <name evidence="10" type="ORF">L915_08313</name>
</gene>
<organism evidence="10">
    <name type="scientific">Phytophthora nicotianae</name>
    <name type="common">Potato buckeye rot agent</name>
    <name type="synonym">Phytophthora parasitica</name>
    <dbReference type="NCBI Taxonomy" id="4792"/>
    <lineage>
        <taxon>Eukaryota</taxon>
        <taxon>Sar</taxon>
        <taxon>Stramenopiles</taxon>
        <taxon>Oomycota</taxon>
        <taxon>Peronosporomycetes</taxon>
        <taxon>Peronosporales</taxon>
        <taxon>Peronosporaceae</taxon>
        <taxon>Phytophthora</taxon>
    </lineage>
</organism>
<dbReference type="InterPro" id="IPR036640">
    <property type="entry name" value="ABC1_TM_sf"/>
</dbReference>
<keyword evidence="5" id="KW-0547">Nucleotide-binding</keyword>